<name>A0ABS7VCU3_9GAMM</name>
<evidence type="ECO:0000313" key="2">
    <source>
        <dbReference type="Proteomes" id="UP000774958"/>
    </source>
</evidence>
<dbReference type="NCBIfam" id="TIGR02501">
    <property type="entry name" value="type_III_yscE"/>
    <property type="match status" value="1"/>
</dbReference>
<proteinExistence type="predicted"/>
<comment type="caution">
    <text evidence="1">The sequence shown here is derived from an EMBL/GenBank/DDBJ whole genome shotgun (WGS) entry which is preliminary data.</text>
</comment>
<organism evidence="1 2">
    <name type="scientific">Aeromonas schubertii</name>
    <dbReference type="NCBI Taxonomy" id="652"/>
    <lineage>
        <taxon>Bacteria</taxon>
        <taxon>Pseudomonadati</taxon>
        <taxon>Pseudomonadota</taxon>
        <taxon>Gammaproteobacteria</taxon>
        <taxon>Aeromonadales</taxon>
        <taxon>Aeromonadaceae</taxon>
        <taxon>Aeromonas</taxon>
    </lineage>
</organism>
<dbReference type="RefSeq" id="WP_050666206.1">
    <property type="nucleotide sequence ID" value="NZ_CDDB01000047.1"/>
</dbReference>
<dbReference type="EMBL" id="JAIRBT010000012">
    <property type="protein sequence ID" value="MBZ6066719.1"/>
    <property type="molecule type" value="Genomic_DNA"/>
</dbReference>
<accession>A0ABS7VCU3</accession>
<gene>
    <name evidence="1" type="ORF">LA374_10930</name>
</gene>
<evidence type="ECO:0000313" key="1">
    <source>
        <dbReference type="EMBL" id="MBZ6066719.1"/>
    </source>
</evidence>
<dbReference type="Proteomes" id="UP000774958">
    <property type="component" value="Unassembled WGS sequence"/>
</dbReference>
<dbReference type="Gene3D" id="1.20.5.420">
    <property type="entry name" value="Immunoglobulin FC, subunit C"/>
    <property type="match status" value="1"/>
</dbReference>
<sequence>MTHLEERLHSAEAVRSIRMQLEMALASVKVCMMRGGTPEQFQCWQKEVTALEAGMTIINTLTGDK</sequence>
<dbReference type="InterPro" id="IPR012671">
    <property type="entry name" value="T3SS_PscE/YscE"/>
</dbReference>
<protein>
    <submittedName>
        <fullName evidence="1">EscE/YscE/SsaE family type III secretion system needle protein co-chaperone</fullName>
    </submittedName>
</protein>
<keyword evidence="2" id="KW-1185">Reference proteome</keyword>
<reference evidence="1 2" key="1">
    <citation type="submission" date="2021-09" db="EMBL/GenBank/DDBJ databases">
        <title>Aeromonas schubertii isolated from Asian sea bass.</title>
        <authorList>
            <person name="Pinpimai K."/>
        </authorList>
    </citation>
    <scope>NUCLEOTIDE SEQUENCE [LARGE SCALE GENOMIC DNA]</scope>
    <source>
        <strain evidence="1 2">CHULA2021a</strain>
    </source>
</reference>
<dbReference type="Pfam" id="PF08988">
    <property type="entry name" value="T3SS_needle_E"/>
    <property type="match status" value="1"/>
</dbReference>